<dbReference type="AlphaFoldDB" id="A0A7R9H596"/>
<reference evidence="1" key="1">
    <citation type="submission" date="2020-11" db="EMBL/GenBank/DDBJ databases">
        <authorList>
            <person name="Tran Van P."/>
        </authorList>
    </citation>
    <scope>NUCLEOTIDE SEQUENCE</scope>
</reference>
<organism evidence="1">
    <name type="scientific">Timema poppense</name>
    <name type="common">Walking stick</name>
    <dbReference type="NCBI Taxonomy" id="170557"/>
    <lineage>
        <taxon>Eukaryota</taxon>
        <taxon>Metazoa</taxon>
        <taxon>Ecdysozoa</taxon>
        <taxon>Arthropoda</taxon>
        <taxon>Hexapoda</taxon>
        <taxon>Insecta</taxon>
        <taxon>Pterygota</taxon>
        <taxon>Neoptera</taxon>
        <taxon>Polyneoptera</taxon>
        <taxon>Phasmatodea</taxon>
        <taxon>Timematodea</taxon>
        <taxon>Timematoidea</taxon>
        <taxon>Timematidae</taxon>
        <taxon>Timema</taxon>
    </lineage>
</organism>
<gene>
    <name evidence="1" type="ORF">TPSB3V08_LOCUS5436</name>
</gene>
<protein>
    <submittedName>
        <fullName evidence="1">Uncharacterized protein</fullName>
    </submittedName>
</protein>
<evidence type="ECO:0000313" key="1">
    <source>
        <dbReference type="EMBL" id="CAD7406499.1"/>
    </source>
</evidence>
<dbReference type="EMBL" id="OD002899">
    <property type="protein sequence ID" value="CAD7406499.1"/>
    <property type="molecule type" value="Genomic_DNA"/>
</dbReference>
<accession>A0A7R9H596</accession>
<sequence>MEPDDISYVSVGGIKAEMQWSCESDLHAKEEPQIATELVVHGLEHGCLHSYTQGVGDYFPTRMGRNSIFLHTGKSEDYKVASVSGSKYLWLPPWIGGRHESPVSIPPVSDWKRAQLHMKGASASINRFKFETLDDFLVVSVNGPSVSEFDPTAAIDKCYFSAER</sequence>
<name>A0A7R9H596_TIMPO</name>
<proteinExistence type="predicted"/>